<sequence length="360" mass="39812">MASIIPEKSQPLHNFSLPHLKWKNHRSGRSRLAGESSSSSPPHRSPSTLWRESPPPTSHAHIHHPPHPPHLQSSPYVSQRQSPLHKQSPMRDLESESEQTSSVPNGKTSRKISEQSTKPVNSTNGKRSNKICIRFRKTGNIKHDAAVIEENHSSKPEANVVPSSAAEEEGSSPKIWNLRPRRTPRNHKLSTGCLQKIGSSPLPENRTSHGSIPTKQSPEVKNHDHSNPTTSKKHKFSIALSRDEIEEDIFSLTGSKPSRRPKKRPRTVQKQLDSINFFGTLIDLQRPPLPLSSPACLHYPATGTASRTCPLPGATNTHGLPPPSSIPLSARYSQHPALFILGDVQADRVMFFKSALHVPC</sequence>
<gene>
    <name evidence="2" type="ORF">E3N88_16889</name>
</gene>
<reference evidence="2 3" key="1">
    <citation type="submission" date="2019-05" db="EMBL/GenBank/DDBJ databases">
        <title>Mikania micrantha, genome provides insights into the molecular mechanism of rapid growth.</title>
        <authorList>
            <person name="Liu B."/>
        </authorList>
    </citation>
    <scope>NUCLEOTIDE SEQUENCE [LARGE SCALE GENOMIC DNA]</scope>
    <source>
        <strain evidence="2">NLD-2019</strain>
        <tissue evidence="2">Leaf</tissue>
    </source>
</reference>
<evidence type="ECO:0000256" key="1">
    <source>
        <dbReference type="SAM" id="MobiDB-lite"/>
    </source>
</evidence>
<evidence type="ECO:0000313" key="2">
    <source>
        <dbReference type="EMBL" id="KAD5316943.1"/>
    </source>
</evidence>
<feature type="compositionally biased region" description="Low complexity" evidence="1">
    <location>
        <begin position="30"/>
        <end position="47"/>
    </location>
</feature>
<feature type="compositionally biased region" description="Polar residues" evidence="1">
    <location>
        <begin position="76"/>
        <end position="85"/>
    </location>
</feature>
<feature type="region of interest" description="Disordered" evidence="1">
    <location>
        <begin position="1"/>
        <end position="131"/>
    </location>
</feature>
<feature type="compositionally biased region" description="Basic residues" evidence="1">
    <location>
        <begin position="179"/>
        <end position="188"/>
    </location>
</feature>
<feature type="compositionally biased region" description="Basic residues" evidence="1">
    <location>
        <begin position="20"/>
        <end position="29"/>
    </location>
</feature>
<dbReference type="EMBL" id="SZYD01000009">
    <property type="protein sequence ID" value="KAD5316943.1"/>
    <property type="molecule type" value="Genomic_DNA"/>
</dbReference>
<dbReference type="AlphaFoldDB" id="A0A5N6NS35"/>
<accession>A0A5N6NS35</accession>
<evidence type="ECO:0000313" key="3">
    <source>
        <dbReference type="Proteomes" id="UP000326396"/>
    </source>
</evidence>
<dbReference type="PANTHER" id="PTHR33130:SF83">
    <property type="entry name" value="DUF1639 FAMILY PROTEIN"/>
    <property type="match status" value="1"/>
</dbReference>
<dbReference type="InterPro" id="IPR012438">
    <property type="entry name" value="DUF1639"/>
</dbReference>
<organism evidence="2 3">
    <name type="scientific">Mikania micrantha</name>
    <name type="common">bitter vine</name>
    <dbReference type="NCBI Taxonomy" id="192012"/>
    <lineage>
        <taxon>Eukaryota</taxon>
        <taxon>Viridiplantae</taxon>
        <taxon>Streptophyta</taxon>
        <taxon>Embryophyta</taxon>
        <taxon>Tracheophyta</taxon>
        <taxon>Spermatophyta</taxon>
        <taxon>Magnoliopsida</taxon>
        <taxon>eudicotyledons</taxon>
        <taxon>Gunneridae</taxon>
        <taxon>Pentapetalae</taxon>
        <taxon>asterids</taxon>
        <taxon>campanulids</taxon>
        <taxon>Asterales</taxon>
        <taxon>Asteraceae</taxon>
        <taxon>Asteroideae</taxon>
        <taxon>Heliantheae alliance</taxon>
        <taxon>Eupatorieae</taxon>
        <taxon>Mikania</taxon>
    </lineage>
</organism>
<feature type="compositionally biased region" description="Polar residues" evidence="1">
    <location>
        <begin position="208"/>
        <end position="217"/>
    </location>
</feature>
<dbReference type="PANTHER" id="PTHR33130">
    <property type="entry name" value="PUTATIVE (DUF1639)-RELATED"/>
    <property type="match status" value="1"/>
</dbReference>
<comment type="caution">
    <text evidence="2">The sequence shown here is derived from an EMBL/GenBank/DDBJ whole genome shotgun (WGS) entry which is preliminary data.</text>
</comment>
<feature type="region of interest" description="Disordered" evidence="1">
    <location>
        <begin position="148"/>
        <end position="236"/>
    </location>
</feature>
<dbReference type="Pfam" id="PF07797">
    <property type="entry name" value="DUF1639"/>
    <property type="match status" value="1"/>
</dbReference>
<protein>
    <recommendedName>
        <fullName evidence="4">DUF1639 domain-containing protein</fullName>
    </recommendedName>
</protein>
<evidence type="ECO:0008006" key="4">
    <source>
        <dbReference type="Google" id="ProtNLM"/>
    </source>
</evidence>
<feature type="compositionally biased region" description="Polar residues" evidence="1">
    <location>
        <begin position="98"/>
        <end position="107"/>
    </location>
</feature>
<name>A0A5N6NS35_9ASTR</name>
<feature type="compositionally biased region" description="Polar residues" evidence="1">
    <location>
        <begin position="114"/>
        <end position="126"/>
    </location>
</feature>
<proteinExistence type="predicted"/>
<dbReference type="OrthoDB" id="769821at2759"/>
<dbReference type="Proteomes" id="UP000326396">
    <property type="component" value="Linkage Group LG17"/>
</dbReference>
<keyword evidence="3" id="KW-1185">Reference proteome</keyword>